<dbReference type="GO" id="GO:0000976">
    <property type="term" value="F:transcription cis-regulatory region binding"/>
    <property type="evidence" value="ECO:0007669"/>
    <property type="project" value="InterPro"/>
</dbReference>
<evidence type="ECO:0000259" key="1">
    <source>
        <dbReference type="PROSITE" id="PS51507"/>
    </source>
</evidence>
<gene>
    <name evidence="2" type="ORF">HNY73_015382</name>
</gene>
<evidence type="ECO:0000313" key="3">
    <source>
        <dbReference type="Proteomes" id="UP000807504"/>
    </source>
</evidence>
<dbReference type="InterPro" id="IPR036388">
    <property type="entry name" value="WH-like_DNA-bd_sf"/>
</dbReference>
<dbReference type="SUPFAM" id="SSF46785">
    <property type="entry name" value="Winged helix' DNA-binding domain"/>
    <property type="match status" value="1"/>
</dbReference>
<organism evidence="2 3">
    <name type="scientific">Argiope bruennichi</name>
    <name type="common">Wasp spider</name>
    <name type="synonym">Aranea bruennichi</name>
    <dbReference type="NCBI Taxonomy" id="94029"/>
    <lineage>
        <taxon>Eukaryota</taxon>
        <taxon>Metazoa</taxon>
        <taxon>Ecdysozoa</taxon>
        <taxon>Arthropoda</taxon>
        <taxon>Chelicerata</taxon>
        <taxon>Arachnida</taxon>
        <taxon>Araneae</taxon>
        <taxon>Araneomorphae</taxon>
        <taxon>Entelegynae</taxon>
        <taxon>Araneoidea</taxon>
        <taxon>Araneidae</taxon>
        <taxon>Argiope</taxon>
    </lineage>
</organism>
<dbReference type="EMBL" id="JABXBU010002072">
    <property type="protein sequence ID" value="KAF8778682.1"/>
    <property type="molecule type" value="Genomic_DNA"/>
</dbReference>
<name>A0A8T0ERW8_ARGBR</name>
<reference evidence="2" key="1">
    <citation type="journal article" date="2020" name="bioRxiv">
        <title>Chromosome-level reference genome of the European wasp spider Argiope bruennichi: a resource for studies on range expansion and evolutionary adaptation.</title>
        <authorList>
            <person name="Sheffer M.M."/>
            <person name="Hoppe A."/>
            <person name="Krehenwinkel H."/>
            <person name="Uhl G."/>
            <person name="Kuss A.W."/>
            <person name="Jensen L."/>
            <person name="Jensen C."/>
            <person name="Gillespie R.G."/>
            <person name="Hoff K.J."/>
            <person name="Prost S."/>
        </authorList>
    </citation>
    <scope>NUCLEOTIDE SEQUENCE</scope>
</reference>
<dbReference type="Pfam" id="PF00605">
    <property type="entry name" value="IRF"/>
    <property type="match status" value="1"/>
</dbReference>
<dbReference type="InterPro" id="IPR001346">
    <property type="entry name" value="Interferon_reg_fact_DNA-bd_dom"/>
</dbReference>
<feature type="domain" description="IRF tryptophan pentad repeat" evidence="1">
    <location>
        <begin position="20"/>
        <end position="79"/>
    </location>
</feature>
<dbReference type="Gene3D" id="1.10.10.10">
    <property type="entry name" value="Winged helix-like DNA-binding domain superfamily/Winged helix DNA-binding domain"/>
    <property type="match status" value="1"/>
</dbReference>
<dbReference type="Proteomes" id="UP000807504">
    <property type="component" value="Unassembled WGS sequence"/>
</dbReference>
<evidence type="ECO:0000313" key="2">
    <source>
        <dbReference type="EMBL" id="KAF8778682.1"/>
    </source>
</evidence>
<dbReference type="InterPro" id="IPR036390">
    <property type="entry name" value="WH_DNA-bd_sf"/>
</dbReference>
<reference evidence="2" key="2">
    <citation type="submission" date="2020-06" db="EMBL/GenBank/DDBJ databases">
        <authorList>
            <person name="Sheffer M."/>
        </authorList>
    </citation>
    <scope>NUCLEOTIDE SEQUENCE</scope>
</reference>
<proteinExistence type="predicted"/>
<sequence length="79" mass="9255">MVSSLSGRGSKIRDCIMPGNKLLENFLIPSLENETFSHLLSWVKKEKGIFKLFCQHKNSSDWEEEDFAVFKRHMPARQR</sequence>
<dbReference type="PROSITE" id="PS51507">
    <property type="entry name" value="IRF_2"/>
    <property type="match status" value="1"/>
</dbReference>
<protein>
    <recommendedName>
        <fullName evidence="1">IRF tryptophan pentad repeat domain-containing protein</fullName>
    </recommendedName>
</protein>
<comment type="caution">
    <text evidence="2">The sequence shown here is derived from an EMBL/GenBank/DDBJ whole genome shotgun (WGS) entry which is preliminary data.</text>
</comment>
<dbReference type="AlphaFoldDB" id="A0A8T0ERW8"/>
<keyword evidence="3" id="KW-1185">Reference proteome</keyword>
<accession>A0A8T0ERW8</accession>